<dbReference type="Proteomes" id="UP000023152">
    <property type="component" value="Unassembled WGS sequence"/>
</dbReference>
<accession>X6NIB4</accession>
<proteinExistence type="predicted"/>
<dbReference type="InterPro" id="IPR012295">
    <property type="entry name" value="TBP_dom_sf"/>
</dbReference>
<name>X6NIB4_RETFI</name>
<dbReference type="SUPFAM" id="SSF55711">
    <property type="entry name" value="Subdomain of clathrin and coatomer appendage domain"/>
    <property type="match status" value="1"/>
</dbReference>
<organism evidence="2 3">
    <name type="scientific">Reticulomyxa filosa</name>
    <dbReference type="NCBI Taxonomy" id="46433"/>
    <lineage>
        <taxon>Eukaryota</taxon>
        <taxon>Sar</taxon>
        <taxon>Rhizaria</taxon>
        <taxon>Retaria</taxon>
        <taxon>Foraminifera</taxon>
        <taxon>Monothalamids</taxon>
        <taxon>Reticulomyxidae</taxon>
        <taxon>Reticulomyxa</taxon>
    </lineage>
</organism>
<evidence type="ECO:0000259" key="1">
    <source>
        <dbReference type="Pfam" id="PF09066"/>
    </source>
</evidence>
<gene>
    <name evidence="2" type="ORF">RFI_11692</name>
</gene>
<reference evidence="2 3" key="1">
    <citation type="journal article" date="2013" name="Curr. Biol.">
        <title>The Genome of the Foraminiferan Reticulomyxa filosa.</title>
        <authorList>
            <person name="Glockner G."/>
            <person name="Hulsmann N."/>
            <person name="Schleicher M."/>
            <person name="Noegel A.A."/>
            <person name="Eichinger L."/>
            <person name="Gallinger C."/>
            <person name="Pawlowski J."/>
            <person name="Sierra R."/>
            <person name="Euteneuer U."/>
            <person name="Pillet L."/>
            <person name="Moustafa A."/>
            <person name="Platzer M."/>
            <person name="Groth M."/>
            <person name="Szafranski K."/>
            <person name="Schliwa M."/>
        </authorList>
    </citation>
    <scope>NUCLEOTIDE SEQUENCE [LARGE SCALE GENOMIC DNA]</scope>
</reference>
<comment type="caution">
    <text evidence="2">The sequence shown here is derived from an EMBL/GenBank/DDBJ whole genome shotgun (WGS) entry which is preliminary data.</text>
</comment>
<evidence type="ECO:0000313" key="2">
    <source>
        <dbReference type="EMBL" id="ETO25444.1"/>
    </source>
</evidence>
<dbReference type="InterPro" id="IPR015151">
    <property type="entry name" value="B-adaptin_app_sub_C"/>
</dbReference>
<dbReference type="GO" id="GO:0006886">
    <property type="term" value="P:intracellular protein transport"/>
    <property type="evidence" value="ECO:0007669"/>
    <property type="project" value="InterPro"/>
</dbReference>
<dbReference type="AlphaFoldDB" id="X6NIB4"/>
<dbReference type="InterPro" id="IPR009028">
    <property type="entry name" value="Coatomer/calthrin_app_sub_C"/>
</dbReference>
<dbReference type="GO" id="GO:0030131">
    <property type="term" value="C:clathrin adaptor complex"/>
    <property type="evidence" value="ECO:0007669"/>
    <property type="project" value="InterPro"/>
</dbReference>
<dbReference type="EMBL" id="ASPP01008528">
    <property type="protein sequence ID" value="ETO25444.1"/>
    <property type="molecule type" value="Genomic_DNA"/>
</dbReference>
<evidence type="ECO:0000313" key="3">
    <source>
        <dbReference type="Proteomes" id="UP000023152"/>
    </source>
</evidence>
<dbReference type="Gene3D" id="3.30.310.10">
    <property type="entry name" value="TATA-Binding Protein"/>
    <property type="match status" value="1"/>
</dbReference>
<dbReference type="GO" id="GO:0016192">
    <property type="term" value="P:vesicle-mediated transport"/>
    <property type="evidence" value="ECO:0007669"/>
    <property type="project" value="InterPro"/>
</dbReference>
<feature type="domain" description="Beta-adaptin appendage C-terminal subdomain" evidence="1">
    <location>
        <begin position="35"/>
        <end position="141"/>
    </location>
</feature>
<keyword evidence="3" id="KW-1185">Reference proteome</keyword>
<protein>
    <recommendedName>
        <fullName evidence="1">Beta-adaptin appendage C-terminal subdomain domain-containing protein</fullName>
    </recommendedName>
</protein>
<sequence length="142" mass="16077">MPTSLLQTVAVTISTNIGEVTIHEKHFPIPILFTEKPKISPSEFMEKWTGSSEKEVVQHSWPQILREWSDIRDQLNANNIMCIYERNVEHKGIISYCLCVFLDTSVFIEVSLALTGKIIVLVKSNDSAVSKLVLLAIQHLLE</sequence>
<dbReference type="Pfam" id="PF09066">
    <property type="entry name" value="B2-adapt-app_C"/>
    <property type="match status" value="1"/>
</dbReference>